<feature type="domain" description="Translocation and assembly module TamB C-terminal" evidence="5">
    <location>
        <begin position="1189"/>
        <end position="1565"/>
    </location>
</feature>
<keyword evidence="3" id="KW-1133">Transmembrane helix</keyword>
<reference evidence="6 7" key="1">
    <citation type="journal article" date="2013" name="PLoS ONE">
        <title>Cultivation and Complete Genome Sequencing of Gloeobacter kilaueensis sp. nov., from a Lava Cave in Kilauea Caldera, Hawai'i.</title>
        <authorList>
            <person name="Saw J.H."/>
            <person name="Schatz M."/>
            <person name="Brown M.V."/>
            <person name="Kunkel D.D."/>
            <person name="Foster J.S."/>
            <person name="Shick H."/>
            <person name="Christensen S."/>
            <person name="Hou S."/>
            <person name="Wan X."/>
            <person name="Donachie S.P."/>
        </authorList>
    </citation>
    <scope>NUCLEOTIDE SEQUENCE [LARGE SCALE GENOMIC DNA]</scope>
    <source>
        <strain evidence="7">JS</strain>
    </source>
</reference>
<dbReference type="InterPro" id="IPR007452">
    <property type="entry name" value="TamB_C"/>
</dbReference>
<keyword evidence="4" id="KW-0472">Membrane</keyword>
<evidence type="ECO:0000313" key="6">
    <source>
        <dbReference type="EMBL" id="AGY56401.1"/>
    </source>
</evidence>
<dbReference type="RefSeq" id="WP_023171400.1">
    <property type="nucleotide sequence ID" value="NC_022600.1"/>
</dbReference>
<evidence type="ECO:0000313" key="7">
    <source>
        <dbReference type="Proteomes" id="UP000017396"/>
    </source>
</evidence>
<dbReference type="PANTHER" id="PTHR34457">
    <property type="entry name" value="EMBRYO DEFECTIVE 2410"/>
    <property type="match status" value="1"/>
</dbReference>
<accession>U5QC29</accession>
<dbReference type="HOGENOM" id="CLU_245705_0_0_3"/>
<keyword evidence="7" id="KW-1185">Reference proteome</keyword>
<dbReference type="Pfam" id="PF04357">
    <property type="entry name" value="TamB"/>
    <property type="match status" value="1"/>
</dbReference>
<dbReference type="PANTHER" id="PTHR34457:SF3">
    <property type="entry name" value="PROTEIN TIC236, CHLOROPLASTIC"/>
    <property type="match status" value="1"/>
</dbReference>
<name>U5QC29_GLOK1</name>
<comment type="subcellular location">
    <subcellularLocation>
        <location evidence="1">Membrane</location>
        <topology evidence="1">Single-pass membrane protein</topology>
    </subcellularLocation>
</comment>
<gene>
    <name evidence="6" type="ORF">GKIL_0154</name>
</gene>
<proteinExistence type="predicted"/>
<dbReference type="GO" id="GO:0005886">
    <property type="term" value="C:plasma membrane"/>
    <property type="evidence" value="ECO:0007669"/>
    <property type="project" value="InterPro"/>
</dbReference>
<dbReference type="STRING" id="1183438.GKIL_0154"/>
<evidence type="ECO:0000259" key="5">
    <source>
        <dbReference type="Pfam" id="PF04357"/>
    </source>
</evidence>
<dbReference type="KEGG" id="glj:GKIL_0154"/>
<evidence type="ECO:0000256" key="3">
    <source>
        <dbReference type="ARBA" id="ARBA00022989"/>
    </source>
</evidence>
<evidence type="ECO:0000256" key="1">
    <source>
        <dbReference type="ARBA" id="ARBA00004167"/>
    </source>
</evidence>
<dbReference type="OrthoDB" id="536281at2"/>
<dbReference type="InterPro" id="IPR053022">
    <property type="entry name" value="Chloroplast_translocon_comp"/>
</dbReference>
<dbReference type="Proteomes" id="UP000017396">
    <property type="component" value="Chromosome"/>
</dbReference>
<protein>
    <recommendedName>
        <fullName evidence="5">Translocation and assembly module TamB C-terminal domain-containing protein</fullName>
    </recommendedName>
</protein>
<organism evidence="6 7">
    <name type="scientific">Gloeobacter kilaueensis (strain ATCC BAA-2537 / CCAP 1431/1 / ULC 316 / JS1)</name>
    <dbReference type="NCBI Taxonomy" id="1183438"/>
    <lineage>
        <taxon>Bacteria</taxon>
        <taxon>Bacillati</taxon>
        <taxon>Cyanobacteriota</taxon>
        <taxon>Cyanophyceae</taxon>
        <taxon>Gloeobacterales</taxon>
        <taxon>Gloeobacteraceae</taxon>
        <taxon>Gloeobacter</taxon>
    </lineage>
</organism>
<evidence type="ECO:0000256" key="4">
    <source>
        <dbReference type="ARBA" id="ARBA00023136"/>
    </source>
</evidence>
<dbReference type="eggNOG" id="COG2911">
    <property type="taxonomic scope" value="Bacteria"/>
</dbReference>
<keyword evidence="2" id="KW-0812">Transmembrane</keyword>
<sequence>MIRSRRLWFSIGVALALLVVVALVATSAFAPTVIAQLESQLSRTLNTRVTLGKLRIILPWQVTVGPVVINSPSGPPLVDAPEVALSFNLLSLLTGGGPQAHLNLQRPTFYLRRDREGRLNLPVIENTAGGSTGGINRLVSGLDVSNAIFTYDDRVLAGRALRIEGVAAQASLDAARAHYTLRAPVGAGEAQAAGETTLDSLATQIDARLRNLSAPLLATVLNLGSLSVQRGTVEGALRLQLDQAKRLSITGPLRVVGGQLALAGVRAPATNLDITSELTFPRLAVQRIDGRLAGASVRGTGLLTLPGQLDLNLNVAGTLEKLSTALINPPVKLQGGVVAVLQAAIPLAKPDNLVATGTVQQTTALTVDKLRVDRLDARLRYERRQLTVPFTALLAGGAVSGRATLAEAGRQVAVQATGSGLDIEALAARYGTNLPTGARAGTLDFVAQVTGPPTALKTTVDFVQQGGAFAGRPLATTGTATLTAQTLVLDRANVQIARTGQIELTGQTGLGGRRPLLLFATLRDVPLNLASPSLGGTVRGQATVRGELAGIPESLQVEGTAQVDRPVLAGRTLPAIDAAFRYRDEILTLDRFASDGLLVRGTLVPDLKAPPERLLARADLDIVLDRLDLARLPLGLDVAGRLSGQGRFRGNLQSPDLQLALRLRDAQVGRYQIAALDGPLSWQGRDIRTSLAGGSQRLTAQARLQDRGVELVALNVRVAQATVVADNGFYDYRRGLTRLKARIADLVLDDLGIGPLGPVRSLGGRADAQVVLSQDARGQLQGSIDAHLANGKINSLDLGDVRTRLQLSNNQIAIAPTALTIDDARYSLAGRAGLGANAPIDIDLQAESGRLEHLVRLLDLYSLSGLIATRDRSARGRAADLGVIDIGKDPPTPLRAILAVYDVAATSTIERLSTESRSPIPDNFRQLRGSFDFVGHIGGSRAAPNARFDLTGRDWNWRPWQLEQVRAAGTYQDQVLQLSEATARYRERSASLEGRLALAGPLQARLSVRKFPLELAEAALPAGTRLSGDLDTDAEVGGSLQDPVATARLSVQKLAVNGRSIDPIKTQLAVRDGRAVLDTTAVGVGGEGAQISGSAPIPPLNPANNDLDLSVNFDGKNLPLLNIVSDQLVFQPAQGQVAIKVAGTLDEPVIDGVVDLRATSIEIRQLKSKLVVDRLAARFDRERLLLDQLTGNLAGAPIAGSGSIPLRPGNDQSALVLTATGTIDLPRLYRGGIDAKITVGRAIVRPLIGGAVVINPGQLLFTLQDIVALAGGGDSGLVAGPASQNNLPVAFRDLQVQIGPQFRIALSNLDARLDGKLSINGPLRRLRATGAIEVAQGSLAIGPARFRLDSTRSNTLTFNNSLDPVLDLRAEASVSDFQQTGLASLDSQQLRFPTLANSQTALGTVDRVDVRAEITGPASEPQIDLTSSPPRSKEELLALIGGFNGGSGSLVSSAAQLLGGSLLNPISQDLASAFGLDALNFDLGGTAVAGPQSSSVGLSVEAVKDLGPAISISARRSVSDNLQPTIYGVRYRLSDQVVIRATTTTGATNGLQDSQSLSVEYESRF</sequence>
<dbReference type="Pfam" id="PF05359">
    <property type="entry name" value="DUF748"/>
    <property type="match status" value="1"/>
</dbReference>
<dbReference type="GO" id="GO:0009306">
    <property type="term" value="P:protein secretion"/>
    <property type="evidence" value="ECO:0007669"/>
    <property type="project" value="InterPro"/>
</dbReference>
<evidence type="ECO:0000256" key="2">
    <source>
        <dbReference type="ARBA" id="ARBA00022692"/>
    </source>
</evidence>
<dbReference type="EMBL" id="CP003587">
    <property type="protein sequence ID" value="AGY56401.1"/>
    <property type="molecule type" value="Genomic_DNA"/>
</dbReference>
<dbReference type="InterPro" id="IPR008023">
    <property type="entry name" value="DUF748"/>
</dbReference>